<organism evidence="2 3">
    <name type="scientific">Rhodohalobacter sulfatireducens</name>
    <dbReference type="NCBI Taxonomy" id="2911366"/>
    <lineage>
        <taxon>Bacteria</taxon>
        <taxon>Pseudomonadati</taxon>
        <taxon>Balneolota</taxon>
        <taxon>Balneolia</taxon>
        <taxon>Balneolales</taxon>
        <taxon>Balneolaceae</taxon>
        <taxon>Rhodohalobacter</taxon>
    </lineage>
</organism>
<reference evidence="2" key="1">
    <citation type="submission" date="2022-01" db="EMBL/GenBank/DDBJ databases">
        <authorList>
            <person name="Wang Y."/>
        </authorList>
    </citation>
    <scope>NUCLEOTIDE SEQUENCE</scope>
    <source>
        <strain evidence="2">WB101</strain>
    </source>
</reference>
<keyword evidence="3" id="KW-1185">Reference proteome</keyword>
<dbReference type="PANTHER" id="PTHR43677:SF1">
    <property type="entry name" value="ACRYLYL-COA REDUCTASE ACUI-RELATED"/>
    <property type="match status" value="1"/>
</dbReference>
<dbReference type="InterPro" id="IPR013149">
    <property type="entry name" value="ADH-like_C"/>
</dbReference>
<dbReference type="SUPFAM" id="SSF51735">
    <property type="entry name" value="NAD(P)-binding Rossmann-fold domains"/>
    <property type="match status" value="1"/>
</dbReference>
<dbReference type="NCBIfam" id="TIGR02823">
    <property type="entry name" value="oxido_YhdH"/>
    <property type="match status" value="1"/>
</dbReference>
<reference evidence="2" key="2">
    <citation type="submission" date="2024-05" db="EMBL/GenBank/DDBJ databases">
        <title>Rhodohalobacter halophilus gen. nov., sp. nov., a moderately halophilic member of the family Balneolaceae.</title>
        <authorList>
            <person name="Xia J."/>
        </authorList>
    </citation>
    <scope>NUCLEOTIDE SEQUENCE</scope>
    <source>
        <strain evidence="2">WB101</strain>
    </source>
</reference>
<name>A0ABS9K8J4_9BACT</name>
<dbReference type="SUPFAM" id="SSF50129">
    <property type="entry name" value="GroES-like"/>
    <property type="match status" value="1"/>
</dbReference>
<feature type="domain" description="Enoyl reductase (ER)" evidence="1">
    <location>
        <begin position="20"/>
        <end position="328"/>
    </location>
</feature>
<comment type="caution">
    <text evidence="2">The sequence shown here is derived from an EMBL/GenBank/DDBJ whole genome shotgun (WGS) entry which is preliminary data.</text>
</comment>
<dbReference type="InterPro" id="IPR014188">
    <property type="entry name" value="Acrylyl-CoA_reductase_AcuI"/>
</dbReference>
<proteinExistence type="predicted"/>
<dbReference type="RefSeq" id="WP_237851964.1">
    <property type="nucleotide sequence ID" value="NZ_JAKLWS010000001.1"/>
</dbReference>
<accession>A0ABS9K8J4</accession>
<dbReference type="Gene3D" id="3.40.50.720">
    <property type="entry name" value="NAD(P)-binding Rossmann-like Domain"/>
    <property type="match status" value="1"/>
</dbReference>
<dbReference type="InterPro" id="IPR036291">
    <property type="entry name" value="NAD(P)-bd_dom_sf"/>
</dbReference>
<dbReference type="PANTHER" id="PTHR43677">
    <property type="entry name" value="SHORT-CHAIN DEHYDROGENASE/REDUCTASE"/>
    <property type="match status" value="1"/>
</dbReference>
<dbReference type="InterPro" id="IPR013154">
    <property type="entry name" value="ADH-like_N"/>
</dbReference>
<dbReference type="InterPro" id="IPR020843">
    <property type="entry name" value="ER"/>
</dbReference>
<dbReference type="Pfam" id="PF00107">
    <property type="entry name" value="ADH_zinc_N"/>
    <property type="match status" value="1"/>
</dbReference>
<dbReference type="Pfam" id="PF08240">
    <property type="entry name" value="ADH_N"/>
    <property type="match status" value="1"/>
</dbReference>
<evidence type="ECO:0000259" key="1">
    <source>
        <dbReference type="SMART" id="SM00829"/>
    </source>
</evidence>
<dbReference type="EMBL" id="JAKLWS010000001">
    <property type="protein sequence ID" value="MCG2587118.1"/>
    <property type="molecule type" value="Genomic_DNA"/>
</dbReference>
<protein>
    <submittedName>
        <fullName evidence="2">YhdH/YhfP family quinone oxidoreductase</fullName>
    </submittedName>
</protein>
<dbReference type="SMART" id="SM00829">
    <property type="entry name" value="PKS_ER"/>
    <property type="match status" value="1"/>
</dbReference>
<evidence type="ECO:0000313" key="3">
    <source>
        <dbReference type="Proteomes" id="UP001165366"/>
    </source>
</evidence>
<evidence type="ECO:0000313" key="2">
    <source>
        <dbReference type="EMBL" id="MCG2587118.1"/>
    </source>
</evidence>
<gene>
    <name evidence="2" type="ORF">L6773_00975</name>
</gene>
<dbReference type="InterPro" id="IPR011032">
    <property type="entry name" value="GroES-like_sf"/>
</dbReference>
<dbReference type="CDD" id="cd05280">
    <property type="entry name" value="MDR_yhdh_yhfp"/>
    <property type="match status" value="1"/>
</dbReference>
<dbReference type="Proteomes" id="UP001165366">
    <property type="component" value="Unassembled WGS sequence"/>
</dbReference>
<dbReference type="InterPro" id="IPR051397">
    <property type="entry name" value="Zn-ADH-like_protein"/>
</dbReference>
<sequence length="330" mass="35572">MKSKTYKALVAEEKAGEFVQSVKKLNTTDLPENDVLIRVHYSSLNYKDALSATGHKGVTKHYPFTPGIDAAGVVEESKDERFQAGDKVIVTSYDLGMNTPGGFGQYISVPGDWIVPLPGGLTLKESMMIGTSGLTAGIGVEKILGQQVKRKSGSVLVTGATGAVGSFGVALFSHLGYEVTAATGKMDQTGLLKDLGAAEVIHRDNVTRIENKPMLSSKWVAALDTVGGKMLDAVLRQTSHNGVVACCGNVLGHELHTNIYPFILRGVSLMGIDSGITLMRDRIRIWKKLSKDWKPGNLEKFCREEPLENLPGEIGRIQNGEQVGKVLVHL</sequence>
<dbReference type="Gene3D" id="3.90.180.10">
    <property type="entry name" value="Medium-chain alcohol dehydrogenases, catalytic domain"/>
    <property type="match status" value="1"/>
</dbReference>